<dbReference type="OrthoDB" id="3190266at2"/>
<dbReference type="Gene3D" id="1.10.10.2840">
    <property type="entry name" value="PucR C-terminal helix-turn-helix domain"/>
    <property type="match status" value="1"/>
</dbReference>
<dbReference type="InterPro" id="IPR025736">
    <property type="entry name" value="PucR_C-HTH_dom"/>
</dbReference>
<accession>A0A1C6ST22</accession>
<organism evidence="4 5">
    <name type="scientific">Micromonospora rhizosphaerae</name>
    <dbReference type="NCBI Taxonomy" id="568872"/>
    <lineage>
        <taxon>Bacteria</taxon>
        <taxon>Bacillati</taxon>
        <taxon>Actinomycetota</taxon>
        <taxon>Actinomycetes</taxon>
        <taxon>Micromonosporales</taxon>
        <taxon>Micromonosporaceae</taxon>
        <taxon>Micromonospora</taxon>
    </lineage>
</organism>
<dbReference type="AlphaFoldDB" id="A0A1C6ST22"/>
<protein>
    <submittedName>
        <fullName evidence="4">Transcriptional regulator, CdaR family</fullName>
    </submittedName>
</protein>
<feature type="domain" description="PucR C-terminal helix-turn-helix" evidence="2">
    <location>
        <begin position="515"/>
        <end position="568"/>
    </location>
</feature>
<evidence type="ECO:0000259" key="3">
    <source>
        <dbReference type="Pfam" id="PF17853"/>
    </source>
</evidence>
<evidence type="ECO:0000313" key="4">
    <source>
        <dbReference type="EMBL" id="SCL32661.1"/>
    </source>
</evidence>
<evidence type="ECO:0000259" key="2">
    <source>
        <dbReference type="Pfam" id="PF13556"/>
    </source>
</evidence>
<reference evidence="5" key="1">
    <citation type="submission" date="2016-06" db="EMBL/GenBank/DDBJ databases">
        <authorList>
            <person name="Varghese N."/>
            <person name="Submissions Spin"/>
        </authorList>
    </citation>
    <scope>NUCLEOTIDE SEQUENCE [LARGE SCALE GENOMIC DNA]</scope>
    <source>
        <strain evidence="5">DSM 45431</strain>
    </source>
</reference>
<dbReference type="Pfam" id="PF13556">
    <property type="entry name" value="HTH_30"/>
    <property type="match status" value="1"/>
</dbReference>
<name>A0A1C6ST22_9ACTN</name>
<dbReference type="InterPro" id="IPR051448">
    <property type="entry name" value="CdaR-like_regulators"/>
</dbReference>
<comment type="similarity">
    <text evidence="1">Belongs to the CdaR family.</text>
</comment>
<dbReference type="Pfam" id="PF17853">
    <property type="entry name" value="GGDEF_2"/>
    <property type="match status" value="1"/>
</dbReference>
<evidence type="ECO:0000256" key="1">
    <source>
        <dbReference type="ARBA" id="ARBA00006754"/>
    </source>
</evidence>
<keyword evidence="5" id="KW-1185">Reference proteome</keyword>
<evidence type="ECO:0000313" key="5">
    <source>
        <dbReference type="Proteomes" id="UP000199413"/>
    </source>
</evidence>
<dbReference type="InterPro" id="IPR041522">
    <property type="entry name" value="CdaR_GGDEF"/>
</dbReference>
<gene>
    <name evidence="4" type="ORF">GA0070624_4534</name>
</gene>
<sequence length="586" mass="62963">MADPAGVLVHDGPPGDAGPQQLTVGRLLQERLLRPARTAASPETLDTAVTWCLPWEEVQAGVDPLPGVVVHARADQVRPAVLRDLGLRRAAAVVVAGRAGELPDPPASLPMIHVGAHVGFRHLSELVAELVLARDTHVLRYGLRVHRSLVELLYRGAGLAALGHQMARLSGCAAAILDAQYRVLTFEPSRDRVFEATAVADALREDTYGTAADSASLNGAAAAGPGPVASEQPHAGPQVRTLLIDGISATCVLNPILLSGRHDGWVVIVESADPPSPHDIAQHRVVVEQAATIVGTEMLRLRSIEQAEERARGDFVHALLHGRFSNQHELEARAAHYDFPVAATYGVIVANQLGSVGSPDSPTALFQLARHAARLDVRPGAHTLTTVVGDVLAVVRQVDPAGHRDSPDAAERALADFARTLQAELERRTHREVAVAYGRCVDGAGRIFDSYREARIALGIRTRLGVDRVCGFQDLRVFATLVELAESPQGRAFARDMLAPLRGSRAGGSDLEQAVIAYVASGGNLNAAARELHIHRNTMLYKLDRASRMLQLDLREAEHQFSVWLAHKLNLLAETVTAVDRDLNPT</sequence>
<dbReference type="InterPro" id="IPR042070">
    <property type="entry name" value="PucR_C-HTH_sf"/>
</dbReference>
<dbReference type="EMBL" id="FMHV01000002">
    <property type="protein sequence ID" value="SCL32661.1"/>
    <property type="molecule type" value="Genomic_DNA"/>
</dbReference>
<dbReference type="Proteomes" id="UP000199413">
    <property type="component" value="Unassembled WGS sequence"/>
</dbReference>
<dbReference type="RefSeq" id="WP_091344156.1">
    <property type="nucleotide sequence ID" value="NZ_FMHV01000002.1"/>
</dbReference>
<dbReference type="PANTHER" id="PTHR33744:SF1">
    <property type="entry name" value="DNA-BINDING TRANSCRIPTIONAL ACTIVATOR ADER"/>
    <property type="match status" value="1"/>
</dbReference>
<proteinExistence type="inferred from homology"/>
<dbReference type="STRING" id="568872.GA0070624_4534"/>
<feature type="domain" description="CdaR GGDEF-like" evidence="3">
    <location>
        <begin position="322"/>
        <end position="459"/>
    </location>
</feature>
<dbReference type="PANTHER" id="PTHR33744">
    <property type="entry name" value="CARBOHYDRATE DIACID REGULATOR"/>
    <property type="match status" value="1"/>
</dbReference>